<dbReference type="GO" id="GO:0090599">
    <property type="term" value="F:alpha-glucosidase activity"/>
    <property type="evidence" value="ECO:0007669"/>
    <property type="project" value="TreeGrafter"/>
</dbReference>
<dbReference type="InterPro" id="IPR000322">
    <property type="entry name" value="Glyco_hydro_31_TIM"/>
</dbReference>
<sequence length="618" mass="70061">MNLQSQQYNGVVFTTPGLTEIEIVRSRLIVVRSQFTGSFQLELLSGPSPADLHRQLKTINQNQYRPPFWAYGVHVCDHGRNVSVRTVREDIQRLIDLGVMFDSHCINDDLFWLSDPPAIGGELEQTILLLKGSGKRFVMPVVMVLEPTGGSVAYKNATNADLLLRSSSKLGSYRGVVRNRTVTYVDWRSERLELGGWMHDAWSYIANLNADGYSLKETALRDDGNKTYPTRDELTYLPDGLNSSLEEVVNWDVRYPGNREMIVKSQNRLGPEAVQAVQRVIREDQLLITGTYNMQKKAAIIAQNVSATWIALRNEVNRAIGLSVAGITFIGTPICGNARDNVTEELCIRWYQFGSLLPLFKVSSDRTANRFSKFAERIMHATIRNRFALIEYFNSLIVTDSAYLRPMFYHYEEARNYTAELWEQFMIGDSLLVVPVLLPQMAQIDIYFPEKFYELWAGEELPQTKDRPLSYTVVESDLPIFIRPGRIVALREVLADLISVDDVRQQPMHLIGAFTCPRTTSCTSTGSLVFVEGFEVRFHANLNETSILVEYELNSSNNNSAVELICSGNFSGQINYLQLYGRPTSSEPLVRDLQFDLCQSTQMETTALFTLLDEKNPD</sequence>
<keyword evidence="3" id="KW-0378">Hydrolase</keyword>
<keyword evidence="3" id="KW-0326">Glycosidase</keyword>
<name>A0A8D8MFE3_CULPI</name>
<comment type="similarity">
    <text evidence="1 3">Belongs to the glycosyl hydrolase 31 family.</text>
</comment>
<dbReference type="EMBL" id="HBUE01195869">
    <property type="protein sequence ID" value="CAG6527633.1"/>
    <property type="molecule type" value="Transcribed_RNA"/>
</dbReference>
<evidence type="ECO:0000259" key="4">
    <source>
        <dbReference type="Pfam" id="PF01055"/>
    </source>
</evidence>
<evidence type="ECO:0000313" key="6">
    <source>
        <dbReference type="EMBL" id="CAG6527633.1"/>
    </source>
</evidence>
<dbReference type="SUPFAM" id="SSF51011">
    <property type="entry name" value="Glycosyl hydrolase domain"/>
    <property type="match status" value="1"/>
</dbReference>
<keyword evidence="2" id="KW-0732">Signal</keyword>
<evidence type="ECO:0000259" key="5">
    <source>
        <dbReference type="Pfam" id="PF21365"/>
    </source>
</evidence>
<evidence type="ECO:0000256" key="1">
    <source>
        <dbReference type="ARBA" id="ARBA00007806"/>
    </source>
</evidence>
<dbReference type="Pfam" id="PF01055">
    <property type="entry name" value="Glyco_hydro_31_2nd"/>
    <property type="match status" value="1"/>
</dbReference>
<feature type="domain" description="Glycosyl hydrolase family 31 C-terminal" evidence="5">
    <location>
        <begin position="403"/>
        <end position="488"/>
    </location>
</feature>
<reference evidence="6" key="1">
    <citation type="submission" date="2021-05" db="EMBL/GenBank/DDBJ databases">
        <authorList>
            <person name="Alioto T."/>
            <person name="Alioto T."/>
            <person name="Gomez Garrido J."/>
        </authorList>
    </citation>
    <scope>NUCLEOTIDE SEQUENCE</scope>
</reference>
<proteinExistence type="inferred from homology"/>
<accession>A0A8D8MFE3</accession>
<protein>
    <submittedName>
        <fullName evidence="6">Alpha-glucosidase 2</fullName>
    </submittedName>
</protein>
<dbReference type="Pfam" id="PF21365">
    <property type="entry name" value="Glyco_hydro_31_3rd"/>
    <property type="match status" value="1"/>
</dbReference>
<dbReference type="InterPro" id="IPR013780">
    <property type="entry name" value="Glyco_hydro_b"/>
</dbReference>
<dbReference type="PANTHER" id="PTHR22762">
    <property type="entry name" value="ALPHA-GLUCOSIDASE"/>
    <property type="match status" value="1"/>
</dbReference>
<evidence type="ECO:0000256" key="3">
    <source>
        <dbReference type="RuleBase" id="RU361185"/>
    </source>
</evidence>
<dbReference type="InterPro" id="IPR048395">
    <property type="entry name" value="Glyco_hydro_31_C"/>
</dbReference>
<dbReference type="EMBL" id="HBUE01301867">
    <property type="protein sequence ID" value="CAG6579355.1"/>
    <property type="molecule type" value="Transcribed_RNA"/>
</dbReference>
<dbReference type="Gene3D" id="2.60.40.1180">
    <property type="entry name" value="Golgi alpha-mannosidase II"/>
    <property type="match status" value="1"/>
</dbReference>
<evidence type="ECO:0000256" key="2">
    <source>
        <dbReference type="ARBA" id="ARBA00022729"/>
    </source>
</evidence>
<dbReference type="Gene3D" id="3.20.20.80">
    <property type="entry name" value="Glycosidases"/>
    <property type="match status" value="1"/>
</dbReference>
<dbReference type="GO" id="GO:0006491">
    <property type="term" value="P:N-glycan processing"/>
    <property type="evidence" value="ECO:0007669"/>
    <property type="project" value="TreeGrafter"/>
</dbReference>
<dbReference type="InterPro" id="IPR017853">
    <property type="entry name" value="GH"/>
</dbReference>
<dbReference type="AlphaFoldDB" id="A0A8D8MFE3"/>
<feature type="domain" description="Glycoside hydrolase family 31 TIM barrel" evidence="4">
    <location>
        <begin position="65"/>
        <end position="395"/>
    </location>
</feature>
<organism evidence="6">
    <name type="scientific">Culex pipiens</name>
    <name type="common">House mosquito</name>
    <dbReference type="NCBI Taxonomy" id="7175"/>
    <lineage>
        <taxon>Eukaryota</taxon>
        <taxon>Metazoa</taxon>
        <taxon>Ecdysozoa</taxon>
        <taxon>Arthropoda</taxon>
        <taxon>Hexapoda</taxon>
        <taxon>Insecta</taxon>
        <taxon>Pterygota</taxon>
        <taxon>Neoptera</taxon>
        <taxon>Endopterygota</taxon>
        <taxon>Diptera</taxon>
        <taxon>Nematocera</taxon>
        <taxon>Culicoidea</taxon>
        <taxon>Culicidae</taxon>
        <taxon>Culicinae</taxon>
        <taxon>Culicini</taxon>
        <taxon>Culex</taxon>
        <taxon>Culex</taxon>
    </lineage>
</organism>
<dbReference type="PANTHER" id="PTHR22762:SF167">
    <property type="entry name" value="LYSOSOMAL ALPHA-GLUCOSIDASE-LIKE PROTEIN"/>
    <property type="match status" value="1"/>
</dbReference>
<dbReference type="GO" id="GO:0005975">
    <property type="term" value="P:carbohydrate metabolic process"/>
    <property type="evidence" value="ECO:0007669"/>
    <property type="project" value="InterPro"/>
</dbReference>
<dbReference type="SUPFAM" id="SSF51445">
    <property type="entry name" value="(Trans)glycosidases"/>
    <property type="match status" value="1"/>
</dbReference>